<comment type="caution">
    <text evidence="2">The sequence shown here is derived from an EMBL/GenBank/DDBJ whole genome shotgun (WGS) entry which is preliminary data.</text>
</comment>
<feature type="compositionally biased region" description="Polar residues" evidence="1">
    <location>
        <begin position="32"/>
        <end position="43"/>
    </location>
</feature>
<dbReference type="Proteomes" id="UP000326979">
    <property type="component" value="Unassembled WGS sequence"/>
</dbReference>
<accession>A0A5N8VUP6</accession>
<dbReference type="RefSeq" id="WP_152780125.1">
    <property type="nucleotide sequence ID" value="NZ_BAABEQ010000036.1"/>
</dbReference>
<gene>
    <name evidence="2" type="ORF">FNH04_03340</name>
</gene>
<evidence type="ECO:0000256" key="1">
    <source>
        <dbReference type="SAM" id="MobiDB-lite"/>
    </source>
</evidence>
<feature type="region of interest" description="Disordered" evidence="1">
    <location>
        <begin position="32"/>
        <end position="72"/>
    </location>
</feature>
<dbReference type="AlphaFoldDB" id="A0A5N8VUP6"/>
<dbReference type="EMBL" id="VJZE01000010">
    <property type="protein sequence ID" value="MPY39001.1"/>
    <property type="molecule type" value="Genomic_DNA"/>
</dbReference>
<evidence type="ECO:0000313" key="3">
    <source>
        <dbReference type="Proteomes" id="UP000326979"/>
    </source>
</evidence>
<name>A0A5N8VUP6_9ACTN</name>
<sequence length="72" mass="7787">MAIMSLDPTRKGRAHWTSRWKTALNSFVSPSTAGAWQLSQPADTRSHPVGPAWAVMPGTDRRTVPTSRAGSP</sequence>
<proteinExistence type="predicted"/>
<reference evidence="2 3" key="1">
    <citation type="submission" date="2019-07" db="EMBL/GenBank/DDBJ databases">
        <title>New species of Amycolatopsis and Streptomyces.</title>
        <authorList>
            <person name="Duangmal K."/>
            <person name="Teo W.F.A."/>
            <person name="Lipun K."/>
        </authorList>
    </citation>
    <scope>NUCLEOTIDE SEQUENCE [LARGE SCALE GENOMIC DNA]</scope>
    <source>
        <strain evidence="2 3">TISTR 2346</strain>
    </source>
</reference>
<keyword evidence="3" id="KW-1185">Reference proteome</keyword>
<protein>
    <submittedName>
        <fullName evidence="2">Uncharacterized protein</fullName>
    </submittedName>
</protein>
<organism evidence="2 3">
    <name type="scientific">Streptomyces phyllanthi</name>
    <dbReference type="NCBI Taxonomy" id="1803180"/>
    <lineage>
        <taxon>Bacteria</taxon>
        <taxon>Bacillati</taxon>
        <taxon>Actinomycetota</taxon>
        <taxon>Actinomycetes</taxon>
        <taxon>Kitasatosporales</taxon>
        <taxon>Streptomycetaceae</taxon>
        <taxon>Streptomyces</taxon>
    </lineage>
</organism>
<evidence type="ECO:0000313" key="2">
    <source>
        <dbReference type="EMBL" id="MPY39001.1"/>
    </source>
</evidence>
<dbReference type="OrthoDB" id="9793302at2"/>